<protein>
    <submittedName>
        <fullName evidence="9">ABC transporter permease subunit</fullName>
    </submittedName>
</protein>
<reference evidence="9 10" key="1">
    <citation type="submission" date="2019-11" db="EMBL/GenBank/DDBJ databases">
        <title>Genome sequences of 17 halophilic strains isolated from different environments.</title>
        <authorList>
            <person name="Furrow R.E."/>
        </authorList>
    </citation>
    <scope>NUCLEOTIDE SEQUENCE [LARGE SCALE GENOMIC DNA]</scope>
    <source>
        <strain evidence="9 10">22506_14_FS</strain>
    </source>
</reference>
<dbReference type="Pfam" id="PF00528">
    <property type="entry name" value="BPD_transp_1"/>
    <property type="match status" value="1"/>
</dbReference>
<evidence type="ECO:0000256" key="3">
    <source>
        <dbReference type="ARBA" id="ARBA00022475"/>
    </source>
</evidence>
<feature type="transmembrane region" description="Helical" evidence="7">
    <location>
        <begin position="140"/>
        <end position="163"/>
    </location>
</feature>
<keyword evidence="3" id="KW-1003">Cell membrane</keyword>
<evidence type="ECO:0000259" key="8">
    <source>
        <dbReference type="PROSITE" id="PS50928"/>
    </source>
</evidence>
<organism evidence="9 10">
    <name type="scientific">Guptibacillus hwajinpoensis</name>
    <dbReference type="NCBI Taxonomy" id="208199"/>
    <lineage>
        <taxon>Bacteria</taxon>
        <taxon>Bacillati</taxon>
        <taxon>Bacillota</taxon>
        <taxon>Bacilli</taxon>
        <taxon>Bacillales</taxon>
        <taxon>Guptibacillaceae</taxon>
        <taxon>Guptibacillus</taxon>
    </lineage>
</organism>
<dbReference type="PROSITE" id="PS50928">
    <property type="entry name" value="ABC_TM1"/>
    <property type="match status" value="1"/>
</dbReference>
<comment type="similarity">
    <text evidence="7">Belongs to the binding-protein-dependent transport system permease family.</text>
</comment>
<accession>A0A845EZM2</accession>
<keyword evidence="2 7" id="KW-0813">Transport</keyword>
<gene>
    <name evidence="9" type="ORF">GLW07_11635</name>
</gene>
<dbReference type="InterPro" id="IPR000515">
    <property type="entry name" value="MetI-like"/>
</dbReference>
<evidence type="ECO:0000256" key="7">
    <source>
        <dbReference type="RuleBase" id="RU363032"/>
    </source>
</evidence>
<dbReference type="RefSeq" id="WP_160919458.1">
    <property type="nucleotide sequence ID" value="NZ_WMEY01000003.1"/>
</dbReference>
<feature type="domain" description="ABC transmembrane type-1" evidence="8">
    <location>
        <begin position="101"/>
        <end position="301"/>
    </location>
</feature>
<feature type="transmembrane region" description="Helical" evidence="7">
    <location>
        <begin position="248"/>
        <end position="273"/>
    </location>
</feature>
<feature type="transmembrane region" description="Helical" evidence="7">
    <location>
        <begin position="107"/>
        <end position="128"/>
    </location>
</feature>
<evidence type="ECO:0000313" key="9">
    <source>
        <dbReference type="EMBL" id="MYL64001.1"/>
    </source>
</evidence>
<evidence type="ECO:0000256" key="2">
    <source>
        <dbReference type="ARBA" id="ARBA00022448"/>
    </source>
</evidence>
<dbReference type="Gene3D" id="1.10.3720.10">
    <property type="entry name" value="MetI-like"/>
    <property type="match status" value="1"/>
</dbReference>
<dbReference type="PANTHER" id="PTHR30465:SF44">
    <property type="entry name" value="ABC-TYPE DIPEPTIDE_OLIGOPEPTIDE TRANSPORT SYSTEM, PERMEASE COMPONENT"/>
    <property type="match status" value="1"/>
</dbReference>
<evidence type="ECO:0000256" key="4">
    <source>
        <dbReference type="ARBA" id="ARBA00022692"/>
    </source>
</evidence>
<evidence type="ECO:0000256" key="5">
    <source>
        <dbReference type="ARBA" id="ARBA00022989"/>
    </source>
</evidence>
<name>A0A845EZM2_9BACL</name>
<sequence>MFKSFIWRSSFQFLLTSLGILLIGSLPYLFFNMKQQLEILAMINEGTLSNTLFLYDSIVFNVEAYFNQIVQTVKWVFNSQTMQYYARGGSLPLFPDLWKAYSLSMSYLLASLMISLLIGIVLTIMTMVFPKRIRGYLKGLFFIIESLPDIFVILLAQIGVIWIYKQTDLLLFNLTSGFDEKAIVLPIFILSLLPSVYIFKYLLLSFEEEEGQLYVELAKGKGLDRYTILLVHMFRNAMISLYNHFKGVFLFALANLLMLEIIFDMNGLMMFIYKNGVVNTEMVTLALYMIFLPAFILFTTFEWQIKRWNARQEGAQ</sequence>
<keyword evidence="6 7" id="KW-0472">Membrane</keyword>
<dbReference type="AlphaFoldDB" id="A0A845EZM2"/>
<evidence type="ECO:0000256" key="6">
    <source>
        <dbReference type="ARBA" id="ARBA00023136"/>
    </source>
</evidence>
<dbReference type="Proteomes" id="UP000447833">
    <property type="component" value="Unassembled WGS sequence"/>
</dbReference>
<dbReference type="EMBL" id="WMEY01000003">
    <property type="protein sequence ID" value="MYL64001.1"/>
    <property type="molecule type" value="Genomic_DNA"/>
</dbReference>
<proteinExistence type="inferred from homology"/>
<evidence type="ECO:0000256" key="1">
    <source>
        <dbReference type="ARBA" id="ARBA00004651"/>
    </source>
</evidence>
<evidence type="ECO:0000313" key="10">
    <source>
        <dbReference type="Proteomes" id="UP000447833"/>
    </source>
</evidence>
<keyword evidence="5 7" id="KW-1133">Transmembrane helix</keyword>
<feature type="transmembrane region" description="Helical" evidence="7">
    <location>
        <begin position="12"/>
        <end position="31"/>
    </location>
</feature>
<dbReference type="SUPFAM" id="SSF161098">
    <property type="entry name" value="MetI-like"/>
    <property type="match status" value="1"/>
</dbReference>
<dbReference type="GO" id="GO:0005886">
    <property type="term" value="C:plasma membrane"/>
    <property type="evidence" value="ECO:0007669"/>
    <property type="project" value="UniProtKB-SubCell"/>
</dbReference>
<dbReference type="InterPro" id="IPR035906">
    <property type="entry name" value="MetI-like_sf"/>
</dbReference>
<comment type="subcellular location">
    <subcellularLocation>
        <location evidence="1 7">Cell membrane</location>
        <topology evidence="1 7">Multi-pass membrane protein</topology>
    </subcellularLocation>
</comment>
<comment type="caution">
    <text evidence="9">The sequence shown here is derived from an EMBL/GenBank/DDBJ whole genome shotgun (WGS) entry which is preliminary data.</text>
</comment>
<feature type="transmembrane region" description="Helical" evidence="7">
    <location>
        <begin position="285"/>
        <end position="303"/>
    </location>
</feature>
<dbReference type="GO" id="GO:0055085">
    <property type="term" value="P:transmembrane transport"/>
    <property type="evidence" value="ECO:0007669"/>
    <property type="project" value="InterPro"/>
</dbReference>
<keyword evidence="4 7" id="KW-0812">Transmembrane</keyword>
<feature type="transmembrane region" description="Helical" evidence="7">
    <location>
        <begin position="183"/>
        <end position="203"/>
    </location>
</feature>
<dbReference type="PANTHER" id="PTHR30465">
    <property type="entry name" value="INNER MEMBRANE ABC TRANSPORTER"/>
    <property type="match status" value="1"/>
</dbReference>